<organism evidence="2 3">
    <name type="scientific">Adineta steineri</name>
    <dbReference type="NCBI Taxonomy" id="433720"/>
    <lineage>
        <taxon>Eukaryota</taxon>
        <taxon>Metazoa</taxon>
        <taxon>Spiralia</taxon>
        <taxon>Gnathifera</taxon>
        <taxon>Rotifera</taxon>
        <taxon>Eurotatoria</taxon>
        <taxon>Bdelloidea</taxon>
        <taxon>Adinetida</taxon>
        <taxon>Adinetidae</taxon>
        <taxon>Adineta</taxon>
    </lineage>
</organism>
<evidence type="ECO:0000256" key="1">
    <source>
        <dbReference type="SAM" id="MobiDB-lite"/>
    </source>
</evidence>
<protein>
    <submittedName>
        <fullName evidence="2">Uncharacterized protein</fullName>
    </submittedName>
</protein>
<accession>A0A820TBJ5</accession>
<gene>
    <name evidence="2" type="ORF">OKA104_LOCUS55155</name>
</gene>
<sequence>NLTIYIDGSLRKEIKNFKYVSNINDPITSASIGSSSQRPKSSEIKQKNESLSTTLVKTIQPFKGLFTSRAKPANIRKENQGFYSQNVMIIEPESQEAIFGQSICLYGQLACIWILTETLDEQQVKQLYEMGGDFCHQYH</sequence>
<name>A0A820TBJ5_9BILA</name>
<comment type="caution">
    <text evidence="2">The sequence shown here is derived from an EMBL/GenBank/DDBJ whole genome shotgun (WGS) entry which is preliminary data.</text>
</comment>
<reference evidence="2" key="1">
    <citation type="submission" date="2021-02" db="EMBL/GenBank/DDBJ databases">
        <authorList>
            <person name="Nowell W R."/>
        </authorList>
    </citation>
    <scope>NUCLEOTIDE SEQUENCE</scope>
</reference>
<feature type="non-terminal residue" evidence="2">
    <location>
        <position position="1"/>
    </location>
</feature>
<dbReference type="EMBL" id="CAJOAY010038376">
    <property type="protein sequence ID" value="CAF4469666.1"/>
    <property type="molecule type" value="Genomic_DNA"/>
</dbReference>
<evidence type="ECO:0000313" key="2">
    <source>
        <dbReference type="EMBL" id="CAF4469666.1"/>
    </source>
</evidence>
<feature type="non-terminal residue" evidence="2">
    <location>
        <position position="139"/>
    </location>
</feature>
<evidence type="ECO:0000313" key="3">
    <source>
        <dbReference type="Proteomes" id="UP000663881"/>
    </source>
</evidence>
<dbReference type="Proteomes" id="UP000663881">
    <property type="component" value="Unassembled WGS sequence"/>
</dbReference>
<proteinExistence type="predicted"/>
<feature type="compositionally biased region" description="Polar residues" evidence="1">
    <location>
        <begin position="30"/>
        <end position="39"/>
    </location>
</feature>
<dbReference type="AlphaFoldDB" id="A0A820TBJ5"/>
<feature type="region of interest" description="Disordered" evidence="1">
    <location>
        <begin position="30"/>
        <end position="49"/>
    </location>
</feature>